<dbReference type="InterPro" id="IPR017927">
    <property type="entry name" value="FAD-bd_FR_type"/>
</dbReference>
<dbReference type="OrthoDB" id="9796486at2"/>
<dbReference type="SUPFAM" id="SSF52343">
    <property type="entry name" value="Ferredoxin reductase-like, C-terminal NADP-linked domain"/>
    <property type="match status" value="1"/>
</dbReference>
<evidence type="ECO:0000256" key="5">
    <source>
        <dbReference type="SAM" id="SignalP"/>
    </source>
</evidence>
<dbReference type="InterPro" id="IPR012675">
    <property type="entry name" value="Beta-grasp_dom_sf"/>
</dbReference>
<keyword evidence="9" id="KW-1185">Reference proteome</keyword>
<dbReference type="InterPro" id="IPR017938">
    <property type="entry name" value="Riboflavin_synthase-like_b-brl"/>
</dbReference>
<sequence length="363" mass="40306">MSTILTTTLIISAITSILAAILTAADRTVGNYGEVKLTINNEKTYTVEGGTSLLSTLRNEKIFIPSACGGKGSCGYCKVVVTEGGGPVLATELPLLTKEEFAKNMRLSCQCKLKQDIKIEIPEELFNVKEYASTVVKMEKVTPTIKYLRFDLGDEEINFRPGQYVQLKAPAYEGNDEEVYRAYSVASSVNDKHAIELLIGYTGGIATTYVHQHLNVGDNVHINGPYGDFYYHEDDNGPIILAGAGTGMAPILSILKYMAENNINRKTIFFFGAKTMSDLFMLEQIKYFEEKLPAFKFIATLSREESPDWNGDRGRVPDSIIKHVENGENYSAYLCGSPAMIDSIIKSLEEKNVPLNKIYYDKF</sequence>
<dbReference type="Pfam" id="PF00970">
    <property type="entry name" value="FAD_binding_6"/>
    <property type="match status" value="1"/>
</dbReference>
<dbReference type="EMBL" id="VLKH01000013">
    <property type="protein sequence ID" value="TWH77572.1"/>
    <property type="molecule type" value="Genomic_DNA"/>
</dbReference>
<evidence type="ECO:0000259" key="6">
    <source>
        <dbReference type="PROSITE" id="PS51085"/>
    </source>
</evidence>
<dbReference type="Pfam" id="PF00175">
    <property type="entry name" value="NAD_binding_1"/>
    <property type="match status" value="1"/>
</dbReference>
<keyword evidence="5" id="KW-0732">Signal</keyword>
<evidence type="ECO:0000256" key="3">
    <source>
        <dbReference type="ARBA" id="ARBA00022827"/>
    </source>
</evidence>
<feature type="domain" description="FAD-binding FR-type" evidence="7">
    <location>
        <begin position="128"/>
        <end position="232"/>
    </location>
</feature>
<evidence type="ECO:0000256" key="2">
    <source>
        <dbReference type="ARBA" id="ARBA00022630"/>
    </source>
</evidence>
<dbReference type="PANTHER" id="PTHR43644">
    <property type="entry name" value="NA(+)-TRANSLOCATING NADH-QUINONE REDUCTASE SUBUNIT"/>
    <property type="match status" value="1"/>
</dbReference>
<dbReference type="Gene3D" id="2.40.30.10">
    <property type="entry name" value="Translation factors"/>
    <property type="match status" value="1"/>
</dbReference>
<dbReference type="PANTHER" id="PTHR43644:SF1">
    <property type="entry name" value="NAD(P)H-FLAVIN REDUCTASE"/>
    <property type="match status" value="1"/>
</dbReference>
<evidence type="ECO:0000256" key="1">
    <source>
        <dbReference type="ARBA" id="ARBA00022448"/>
    </source>
</evidence>
<feature type="domain" description="2Fe-2S ferredoxin-type" evidence="6">
    <location>
        <begin position="33"/>
        <end position="125"/>
    </location>
</feature>
<dbReference type="Pfam" id="PF00111">
    <property type="entry name" value="Fer2"/>
    <property type="match status" value="1"/>
</dbReference>
<feature type="signal peptide" evidence="5">
    <location>
        <begin position="1"/>
        <end position="19"/>
    </location>
</feature>
<keyword evidence="1" id="KW-0813">Transport</keyword>
<dbReference type="InterPro" id="IPR036010">
    <property type="entry name" value="2Fe-2S_ferredoxin-like_sf"/>
</dbReference>
<dbReference type="AlphaFoldDB" id="A0A562J363"/>
<reference evidence="8 9" key="1">
    <citation type="submission" date="2019-07" db="EMBL/GenBank/DDBJ databases">
        <title>Genomic Encyclopedia of Type Strains, Phase I: the one thousand microbial genomes (KMG-I) project.</title>
        <authorList>
            <person name="Kyrpides N."/>
        </authorList>
    </citation>
    <scope>NUCLEOTIDE SEQUENCE [LARGE SCALE GENOMIC DNA]</scope>
    <source>
        <strain evidence="8 9">DSM 13558</strain>
    </source>
</reference>
<accession>A0A562J363</accession>
<dbReference type="SUPFAM" id="SSF54292">
    <property type="entry name" value="2Fe-2S ferredoxin-like"/>
    <property type="match status" value="1"/>
</dbReference>
<dbReference type="InterPro" id="IPR008333">
    <property type="entry name" value="Cbr1-like_FAD-bd_dom"/>
</dbReference>
<protein>
    <submittedName>
        <fullName evidence="8">Na+-transporting NADH:ubiquinone oxidoreductase subunit F</fullName>
    </submittedName>
</protein>
<dbReference type="Gene3D" id="3.40.50.80">
    <property type="entry name" value="Nucleotide-binding domain of ferredoxin-NADP reductase (FNR) module"/>
    <property type="match status" value="1"/>
</dbReference>
<keyword evidence="3" id="KW-0274">FAD</keyword>
<evidence type="ECO:0000313" key="9">
    <source>
        <dbReference type="Proteomes" id="UP000315343"/>
    </source>
</evidence>
<gene>
    <name evidence="8" type="ORF">LY60_03338</name>
</gene>
<dbReference type="PRINTS" id="PR00410">
    <property type="entry name" value="PHEHYDRXLASE"/>
</dbReference>
<evidence type="ECO:0000259" key="7">
    <source>
        <dbReference type="PROSITE" id="PS51384"/>
    </source>
</evidence>
<dbReference type="GO" id="GO:0051536">
    <property type="term" value="F:iron-sulfur cluster binding"/>
    <property type="evidence" value="ECO:0007669"/>
    <property type="project" value="InterPro"/>
</dbReference>
<dbReference type="PROSITE" id="PS51384">
    <property type="entry name" value="FAD_FR"/>
    <property type="match status" value="1"/>
</dbReference>
<comment type="caution">
    <text evidence="8">The sequence shown here is derived from an EMBL/GenBank/DDBJ whole genome shotgun (WGS) entry which is preliminary data.</text>
</comment>
<dbReference type="InterPro" id="IPR039261">
    <property type="entry name" value="FNR_nucleotide-bd"/>
</dbReference>
<dbReference type="Proteomes" id="UP000315343">
    <property type="component" value="Unassembled WGS sequence"/>
</dbReference>
<dbReference type="GO" id="GO:0016491">
    <property type="term" value="F:oxidoreductase activity"/>
    <property type="evidence" value="ECO:0007669"/>
    <property type="project" value="InterPro"/>
</dbReference>
<dbReference type="PRINTS" id="PR00371">
    <property type="entry name" value="FPNCR"/>
</dbReference>
<evidence type="ECO:0000313" key="8">
    <source>
        <dbReference type="EMBL" id="TWH77572.1"/>
    </source>
</evidence>
<keyword evidence="8" id="KW-0830">Ubiquinone</keyword>
<name>A0A562J363_9FIRM</name>
<dbReference type="RefSeq" id="WP_145086376.1">
    <property type="nucleotide sequence ID" value="NZ_VLKH01000013.1"/>
</dbReference>
<dbReference type="SUPFAM" id="SSF63380">
    <property type="entry name" value="Riboflavin synthase domain-like"/>
    <property type="match status" value="1"/>
</dbReference>
<dbReference type="PROSITE" id="PS51085">
    <property type="entry name" value="2FE2S_FER_2"/>
    <property type="match status" value="1"/>
</dbReference>
<proteinExistence type="predicted"/>
<dbReference type="CDD" id="cd00207">
    <property type="entry name" value="fer2"/>
    <property type="match status" value="1"/>
</dbReference>
<dbReference type="InterPro" id="IPR001041">
    <property type="entry name" value="2Fe-2S_ferredoxin-type"/>
</dbReference>
<dbReference type="InterPro" id="IPR001709">
    <property type="entry name" value="Flavoprot_Pyr_Nucl_cyt_Rdtase"/>
</dbReference>
<feature type="chain" id="PRO_5022165527" evidence="5">
    <location>
        <begin position="20"/>
        <end position="363"/>
    </location>
</feature>
<keyword evidence="4" id="KW-0408">Iron</keyword>
<organism evidence="8 9">
    <name type="scientific">Sedimentibacter saalensis</name>
    <dbReference type="NCBI Taxonomy" id="130788"/>
    <lineage>
        <taxon>Bacteria</taxon>
        <taxon>Bacillati</taxon>
        <taxon>Bacillota</taxon>
        <taxon>Tissierellia</taxon>
        <taxon>Sedimentibacter</taxon>
    </lineage>
</organism>
<evidence type="ECO:0000256" key="4">
    <source>
        <dbReference type="ARBA" id="ARBA00023004"/>
    </source>
</evidence>
<dbReference type="InterPro" id="IPR001433">
    <property type="entry name" value="OxRdtase_FAD/NAD-bd"/>
</dbReference>
<dbReference type="Gene3D" id="3.10.20.30">
    <property type="match status" value="1"/>
</dbReference>
<keyword evidence="2" id="KW-0285">Flavoprotein</keyword>